<feature type="non-terminal residue" evidence="1">
    <location>
        <position position="179"/>
    </location>
</feature>
<reference evidence="1" key="1">
    <citation type="submission" date="2021-02" db="EMBL/GenBank/DDBJ databases">
        <authorList>
            <consortium name="DOE Joint Genome Institute"/>
            <person name="Ahrendt S."/>
            <person name="Looney B.P."/>
            <person name="Miyauchi S."/>
            <person name="Morin E."/>
            <person name="Drula E."/>
            <person name="Courty P.E."/>
            <person name="Chicoki N."/>
            <person name="Fauchery L."/>
            <person name="Kohler A."/>
            <person name="Kuo A."/>
            <person name="Labutti K."/>
            <person name="Pangilinan J."/>
            <person name="Lipzen A."/>
            <person name="Riley R."/>
            <person name="Andreopoulos W."/>
            <person name="He G."/>
            <person name="Johnson J."/>
            <person name="Barry K.W."/>
            <person name="Grigoriev I.V."/>
            <person name="Nagy L."/>
            <person name="Hibbett D."/>
            <person name="Henrissat B."/>
            <person name="Matheny P.B."/>
            <person name="Labbe J."/>
            <person name="Martin F."/>
        </authorList>
    </citation>
    <scope>NUCLEOTIDE SEQUENCE</scope>
    <source>
        <strain evidence="1">EC-137</strain>
    </source>
</reference>
<accession>A0ACB8Q3U1</accession>
<reference evidence="1" key="2">
    <citation type="journal article" date="2022" name="New Phytol.">
        <title>Evolutionary transition to the ectomycorrhizal habit in the genomes of a hyperdiverse lineage of mushroom-forming fungi.</title>
        <authorList>
            <person name="Looney B."/>
            <person name="Miyauchi S."/>
            <person name="Morin E."/>
            <person name="Drula E."/>
            <person name="Courty P.E."/>
            <person name="Kohler A."/>
            <person name="Kuo A."/>
            <person name="LaButti K."/>
            <person name="Pangilinan J."/>
            <person name="Lipzen A."/>
            <person name="Riley R."/>
            <person name="Andreopoulos W."/>
            <person name="He G."/>
            <person name="Johnson J."/>
            <person name="Nolan M."/>
            <person name="Tritt A."/>
            <person name="Barry K.W."/>
            <person name="Grigoriev I.V."/>
            <person name="Nagy L.G."/>
            <person name="Hibbett D."/>
            <person name="Henrissat B."/>
            <person name="Matheny P.B."/>
            <person name="Labbe J."/>
            <person name="Martin F.M."/>
        </authorList>
    </citation>
    <scope>NUCLEOTIDE SEQUENCE</scope>
    <source>
        <strain evidence="1">EC-137</strain>
    </source>
</reference>
<comment type="caution">
    <text evidence="1">The sequence shown here is derived from an EMBL/GenBank/DDBJ whole genome shotgun (WGS) entry which is preliminary data.</text>
</comment>
<organism evidence="1 2">
    <name type="scientific">Vararia minispora EC-137</name>
    <dbReference type="NCBI Taxonomy" id="1314806"/>
    <lineage>
        <taxon>Eukaryota</taxon>
        <taxon>Fungi</taxon>
        <taxon>Dikarya</taxon>
        <taxon>Basidiomycota</taxon>
        <taxon>Agaricomycotina</taxon>
        <taxon>Agaricomycetes</taxon>
        <taxon>Russulales</taxon>
        <taxon>Lachnocladiaceae</taxon>
        <taxon>Vararia</taxon>
    </lineage>
</organism>
<dbReference type="EMBL" id="MU274638">
    <property type="protein sequence ID" value="KAI0026398.1"/>
    <property type="molecule type" value="Genomic_DNA"/>
</dbReference>
<evidence type="ECO:0000313" key="2">
    <source>
        <dbReference type="Proteomes" id="UP000814128"/>
    </source>
</evidence>
<proteinExistence type="predicted"/>
<name>A0ACB8Q3U1_9AGAM</name>
<sequence length="179" mass="18880">MRTRGKMRKKPAPKARTTRPVGQVVFSDRDITIASSISGSEAAFIVLVVAGILTTDAFLAATYCIDTSFDIAGSGVIAVAARLAHLVVAASSVVVPTFDHTGANLCLSGWQPYPNSAKIEVFFGAYHKPHTLLGADSPDIEVTSGAYVRGTDRGAIEFPECIGAQPPSAKWQAREIFGA</sequence>
<keyword evidence="2" id="KW-1185">Reference proteome</keyword>
<gene>
    <name evidence="1" type="ORF">K488DRAFT_75374</name>
</gene>
<dbReference type="Proteomes" id="UP000814128">
    <property type="component" value="Unassembled WGS sequence"/>
</dbReference>
<evidence type="ECO:0000313" key="1">
    <source>
        <dbReference type="EMBL" id="KAI0026398.1"/>
    </source>
</evidence>
<protein>
    <submittedName>
        <fullName evidence="1">Uncharacterized protein</fullName>
    </submittedName>
</protein>